<evidence type="ECO:0000256" key="6">
    <source>
        <dbReference type="ARBA" id="ARBA00023014"/>
    </source>
</evidence>
<evidence type="ECO:0000256" key="7">
    <source>
        <dbReference type="ARBA" id="ARBA00023015"/>
    </source>
</evidence>
<reference evidence="13 14" key="1">
    <citation type="submission" date="2020-08" db="EMBL/GenBank/DDBJ databases">
        <title>Sequencing the genomes of 1000 actinobacteria strains.</title>
        <authorList>
            <person name="Klenk H.-P."/>
        </authorList>
    </citation>
    <scope>NUCLEOTIDE SEQUENCE [LARGE SCALE GENOMIC DNA]</scope>
    <source>
        <strain evidence="13 14">DSM 41654</strain>
    </source>
</reference>
<dbReference type="PROSITE" id="PS51674">
    <property type="entry name" value="4FE4S_WBL"/>
    <property type="match status" value="1"/>
</dbReference>
<comment type="cofactor">
    <cofactor evidence="11">
        <name>[4Fe-4S] cluster</name>
        <dbReference type="ChEBI" id="CHEBI:49883"/>
    </cofactor>
    <text evidence="11">Binds 1 [4Fe-4S] cluster per subunit. Following nitrosylation of the [4Fe-4S] cluster binds 1 [4Fe-8(NO)] cluster per subunit.</text>
</comment>
<evidence type="ECO:0000256" key="10">
    <source>
        <dbReference type="ARBA" id="ARBA00023163"/>
    </source>
</evidence>
<dbReference type="GO" id="GO:0045892">
    <property type="term" value="P:negative regulation of DNA-templated transcription"/>
    <property type="evidence" value="ECO:0007669"/>
    <property type="project" value="TreeGrafter"/>
</dbReference>
<keyword evidence="10 11" id="KW-0804">Transcription</keyword>
<gene>
    <name evidence="11" type="primary">whiB</name>
    <name evidence="13" type="ORF">FHR34_003767</name>
</gene>
<evidence type="ECO:0000256" key="2">
    <source>
        <dbReference type="ARBA" id="ARBA00006597"/>
    </source>
</evidence>
<dbReference type="GO" id="GO:0047134">
    <property type="term" value="F:protein-disulfide reductase [NAD(P)H] activity"/>
    <property type="evidence" value="ECO:0007669"/>
    <property type="project" value="TreeGrafter"/>
</dbReference>
<name>A0A7W7R3Q2_KITKI</name>
<dbReference type="RefSeq" id="WP_281404027.1">
    <property type="nucleotide sequence ID" value="NZ_JACHJV010000001.1"/>
</dbReference>
<feature type="domain" description="4Fe-4S Wbl-type" evidence="12">
    <location>
        <begin position="41"/>
        <end position="104"/>
    </location>
</feature>
<comment type="caution">
    <text evidence="13">The sequence shown here is derived from an EMBL/GenBank/DDBJ whole genome shotgun (WGS) entry which is preliminary data.</text>
</comment>
<accession>A0A7W7R3Q2</accession>
<dbReference type="Pfam" id="PF02467">
    <property type="entry name" value="Whib"/>
    <property type="match status" value="1"/>
</dbReference>
<keyword evidence="5 11" id="KW-0408">Iron</keyword>
<comment type="similarity">
    <text evidence="2 11">Belongs to the WhiB family.</text>
</comment>
<evidence type="ECO:0000256" key="4">
    <source>
        <dbReference type="ARBA" id="ARBA00022723"/>
    </source>
</evidence>
<evidence type="ECO:0000256" key="5">
    <source>
        <dbReference type="ARBA" id="ARBA00023004"/>
    </source>
</evidence>
<dbReference type="GO" id="GO:0035731">
    <property type="term" value="F:dinitrosyl-iron complex binding"/>
    <property type="evidence" value="ECO:0007669"/>
    <property type="project" value="UniProtKB-UniRule"/>
</dbReference>
<organism evidence="13 14">
    <name type="scientific">Kitasatospora kifunensis</name>
    <name type="common">Streptomyces kifunensis</name>
    <dbReference type="NCBI Taxonomy" id="58351"/>
    <lineage>
        <taxon>Bacteria</taxon>
        <taxon>Bacillati</taxon>
        <taxon>Actinomycetota</taxon>
        <taxon>Actinomycetes</taxon>
        <taxon>Kitasatosporales</taxon>
        <taxon>Streptomycetaceae</taxon>
        <taxon>Kitasatospora</taxon>
    </lineage>
</organism>
<keyword evidence="3 11" id="KW-0004">4Fe-4S</keyword>
<evidence type="ECO:0000256" key="9">
    <source>
        <dbReference type="ARBA" id="ARBA00023157"/>
    </source>
</evidence>
<feature type="binding site" evidence="11">
    <location>
        <position position="80"/>
    </location>
    <ligand>
        <name>[4Fe-4S] cluster</name>
        <dbReference type="ChEBI" id="CHEBI:49883"/>
    </ligand>
</feature>
<keyword evidence="14" id="KW-1185">Reference proteome</keyword>
<dbReference type="AlphaFoldDB" id="A0A7W7R3Q2"/>
<comment type="subcellular location">
    <subcellularLocation>
        <location evidence="1 11">Cytoplasm</location>
    </subcellularLocation>
</comment>
<keyword evidence="11" id="KW-0963">Cytoplasm</keyword>
<feature type="binding site" evidence="11">
    <location>
        <position position="42"/>
    </location>
    <ligand>
        <name>[4Fe-4S] cluster</name>
        <dbReference type="ChEBI" id="CHEBI:49883"/>
    </ligand>
</feature>
<evidence type="ECO:0000256" key="8">
    <source>
        <dbReference type="ARBA" id="ARBA00023125"/>
    </source>
</evidence>
<evidence type="ECO:0000259" key="12">
    <source>
        <dbReference type="PROSITE" id="PS51674"/>
    </source>
</evidence>
<dbReference type="InterPro" id="IPR034768">
    <property type="entry name" value="4FE4S_WBL"/>
</dbReference>
<comment type="PTM">
    <text evidence="11">Upon Fe-S cluster removal intramolecular disulfide bonds are formed.</text>
</comment>
<feature type="binding site" evidence="11">
    <location>
        <position position="74"/>
    </location>
    <ligand>
        <name>[4Fe-4S] cluster</name>
        <dbReference type="ChEBI" id="CHEBI:49883"/>
    </ligand>
</feature>
<feature type="binding site" evidence="11">
    <location>
        <position position="71"/>
    </location>
    <ligand>
        <name>[4Fe-4S] cluster</name>
        <dbReference type="ChEBI" id="CHEBI:49883"/>
    </ligand>
</feature>
<evidence type="ECO:0000313" key="13">
    <source>
        <dbReference type="EMBL" id="MBB4924774.1"/>
    </source>
</evidence>
<dbReference type="GO" id="GO:0005737">
    <property type="term" value="C:cytoplasm"/>
    <property type="evidence" value="ECO:0007669"/>
    <property type="project" value="UniProtKB-SubCell"/>
</dbReference>
<comment type="function">
    <text evidence="11">Acts as a transcriptional regulator. Probably redox-responsive. The apo- but not holo-form probably binds DNA.</text>
</comment>
<dbReference type="GO" id="GO:0051539">
    <property type="term" value="F:4 iron, 4 sulfur cluster binding"/>
    <property type="evidence" value="ECO:0007669"/>
    <property type="project" value="UniProtKB-UniRule"/>
</dbReference>
<evidence type="ECO:0000313" key="14">
    <source>
        <dbReference type="Proteomes" id="UP000540506"/>
    </source>
</evidence>
<evidence type="ECO:0000256" key="11">
    <source>
        <dbReference type="HAMAP-Rule" id="MF_01479"/>
    </source>
</evidence>
<keyword evidence="7 11" id="KW-0805">Transcription regulation</keyword>
<sequence>MNTMHSLALVGARNADPSARLVRQDFEEATRAASGGLPGAACRGADPELFFCSSEDAAERQFAERRAKQICAGCPVRDACLAGALERRERFGIWAGLTTQERRRLMSAESKQRAQAKAAGR</sequence>
<keyword evidence="4 11" id="KW-0479">Metal-binding</keyword>
<keyword evidence="9 11" id="KW-1015">Disulfide bond</keyword>
<dbReference type="Proteomes" id="UP000540506">
    <property type="component" value="Unassembled WGS sequence"/>
</dbReference>
<dbReference type="HAMAP" id="MF_01479">
    <property type="entry name" value="WhiB"/>
    <property type="match status" value="1"/>
</dbReference>
<dbReference type="GO" id="GO:0003677">
    <property type="term" value="F:DNA binding"/>
    <property type="evidence" value="ECO:0007669"/>
    <property type="project" value="UniProtKB-UniRule"/>
</dbReference>
<keyword evidence="8 11" id="KW-0238">DNA-binding</keyword>
<evidence type="ECO:0000256" key="1">
    <source>
        <dbReference type="ARBA" id="ARBA00004496"/>
    </source>
</evidence>
<comment type="PTM">
    <text evidence="11">The Fe-S cluster can be nitrosylated by nitric oxide (NO).</text>
</comment>
<proteinExistence type="inferred from homology"/>
<protein>
    <recommendedName>
        <fullName evidence="11">Transcriptional regulator WhiB</fullName>
    </recommendedName>
</protein>
<dbReference type="GO" id="GO:0046872">
    <property type="term" value="F:metal ion binding"/>
    <property type="evidence" value="ECO:0007669"/>
    <property type="project" value="UniProtKB-KW"/>
</dbReference>
<keyword evidence="6 11" id="KW-0411">Iron-sulfur</keyword>
<evidence type="ECO:0000256" key="3">
    <source>
        <dbReference type="ARBA" id="ARBA00022485"/>
    </source>
</evidence>
<dbReference type="PANTHER" id="PTHR38839">
    <property type="entry name" value="TRANSCRIPTIONAL REGULATOR WHID-RELATED"/>
    <property type="match status" value="1"/>
</dbReference>
<dbReference type="GO" id="GO:0045454">
    <property type="term" value="P:cell redox homeostasis"/>
    <property type="evidence" value="ECO:0007669"/>
    <property type="project" value="TreeGrafter"/>
</dbReference>
<dbReference type="EMBL" id="JACHJV010000001">
    <property type="protein sequence ID" value="MBB4924774.1"/>
    <property type="molecule type" value="Genomic_DNA"/>
</dbReference>
<dbReference type="InterPro" id="IPR003482">
    <property type="entry name" value="Whib"/>
</dbReference>